<dbReference type="GO" id="GO:0003676">
    <property type="term" value="F:nucleic acid binding"/>
    <property type="evidence" value="ECO:0007669"/>
    <property type="project" value="InterPro"/>
</dbReference>
<reference evidence="3" key="1">
    <citation type="submission" date="2016-11" db="EMBL/GenBank/DDBJ databases">
        <authorList>
            <person name="Varghese N."/>
            <person name="Submissions S."/>
        </authorList>
    </citation>
    <scope>NUCLEOTIDE SEQUENCE [LARGE SCALE GENOMIC DNA]</scope>
    <source>
        <strain evidence="3">DSM 14834</strain>
    </source>
</reference>
<dbReference type="PROSITE" id="PS50994">
    <property type="entry name" value="INTEGRASE"/>
    <property type="match status" value="1"/>
</dbReference>
<organism evidence="2 3">
    <name type="scientific">Thermomonas hydrothermalis</name>
    <dbReference type="NCBI Taxonomy" id="213588"/>
    <lineage>
        <taxon>Bacteria</taxon>
        <taxon>Pseudomonadati</taxon>
        <taxon>Pseudomonadota</taxon>
        <taxon>Gammaproteobacteria</taxon>
        <taxon>Lysobacterales</taxon>
        <taxon>Lysobacteraceae</taxon>
        <taxon>Thermomonas</taxon>
    </lineage>
</organism>
<dbReference type="EMBL" id="FQUK01000026">
    <property type="protein sequence ID" value="SHF02245.1"/>
    <property type="molecule type" value="Genomic_DNA"/>
</dbReference>
<evidence type="ECO:0000259" key="1">
    <source>
        <dbReference type="PROSITE" id="PS50994"/>
    </source>
</evidence>
<dbReference type="AlphaFoldDB" id="A0A1M4Y929"/>
<dbReference type="RefSeq" id="WP_218587169.1">
    <property type="nucleotide sequence ID" value="NZ_FQUK01000026.1"/>
</dbReference>
<dbReference type="SUPFAM" id="SSF53098">
    <property type="entry name" value="Ribonuclease H-like"/>
    <property type="match status" value="1"/>
</dbReference>
<dbReference type="InterPro" id="IPR036397">
    <property type="entry name" value="RNaseH_sf"/>
</dbReference>
<gene>
    <name evidence="2" type="ORF">SAMN02745204_01628</name>
</gene>
<name>A0A1M4Y929_9GAMM</name>
<sequence>LSDNGSEFEADFSKALATQGIQRWYTYPKTPKMNAHVERFNRTVQESFVDYHEDLLFTDLDAFNQQLANWLVFYNAERPHHALGQRPPLHFLLQHQPECQRWWTHTCTCLPILAPFFDCGVPSWARVRATVVDRSR</sequence>
<dbReference type="Pfam" id="PF13683">
    <property type="entry name" value="rve_3"/>
    <property type="match status" value="1"/>
</dbReference>
<proteinExistence type="predicted"/>
<accession>A0A1M4Y929</accession>
<dbReference type="PANTHER" id="PTHR47515:SF2">
    <property type="entry name" value="INTEGRASE CORE DOMAIN PROTEIN"/>
    <property type="match status" value="1"/>
</dbReference>
<evidence type="ECO:0000313" key="3">
    <source>
        <dbReference type="Proteomes" id="UP000242857"/>
    </source>
</evidence>
<dbReference type="GO" id="GO:0015074">
    <property type="term" value="P:DNA integration"/>
    <property type="evidence" value="ECO:0007669"/>
    <property type="project" value="InterPro"/>
</dbReference>
<dbReference type="PANTHER" id="PTHR47515">
    <property type="entry name" value="LOW CALCIUM RESPONSE LOCUS PROTEIN T"/>
    <property type="match status" value="1"/>
</dbReference>
<dbReference type="Gene3D" id="3.30.420.10">
    <property type="entry name" value="Ribonuclease H-like superfamily/Ribonuclease H"/>
    <property type="match status" value="1"/>
</dbReference>
<keyword evidence="3" id="KW-1185">Reference proteome</keyword>
<feature type="non-terminal residue" evidence="2">
    <location>
        <position position="1"/>
    </location>
</feature>
<dbReference type="InterPro" id="IPR001584">
    <property type="entry name" value="Integrase_cat-core"/>
</dbReference>
<feature type="domain" description="Integrase catalytic" evidence="1">
    <location>
        <begin position="1"/>
        <end position="96"/>
    </location>
</feature>
<dbReference type="Proteomes" id="UP000242857">
    <property type="component" value="Unassembled WGS sequence"/>
</dbReference>
<protein>
    <submittedName>
        <fullName evidence="2">Integrase core domain-containing protein</fullName>
    </submittedName>
</protein>
<dbReference type="InterPro" id="IPR012337">
    <property type="entry name" value="RNaseH-like_sf"/>
</dbReference>
<evidence type="ECO:0000313" key="2">
    <source>
        <dbReference type="EMBL" id="SHF02245.1"/>
    </source>
</evidence>